<dbReference type="PANTHER" id="PTHR47327">
    <property type="entry name" value="FI18240P1-RELATED"/>
    <property type="match status" value="1"/>
</dbReference>
<dbReference type="WBParaSite" id="PSU_v2.g14728.t1">
    <property type="protein sequence ID" value="PSU_v2.g14728.t1"/>
    <property type="gene ID" value="PSU_v2.g14728"/>
</dbReference>
<dbReference type="InterPro" id="IPR052774">
    <property type="entry name" value="Celegans_DevNeuronal_Protein"/>
</dbReference>
<proteinExistence type="predicted"/>
<feature type="domain" description="Apple" evidence="4">
    <location>
        <begin position="32"/>
        <end position="121"/>
    </location>
</feature>
<dbReference type="PROSITE" id="PS50948">
    <property type="entry name" value="PAN"/>
    <property type="match status" value="2"/>
</dbReference>
<feature type="compositionally biased region" description="Low complexity" evidence="2">
    <location>
        <begin position="253"/>
        <end position="275"/>
    </location>
</feature>
<sequence>MWLKLIFASFFIISVTSKAIRDLDFDFDSALCENRLSAFLVTDNADVVSASAARQISNVTEEECMEICSSNRDSDGRLVICASFTYDHVNFKCSIYKRKSGPDGDLEKVTTAGKRFFEKFCLDEDSPKQCASAQFVRIDDSILSGYAKNTSIHSTMAGCINQCLKEEFMCKSAMYFYEEGECITNVESGQTVPEDFGSPDDGDKVVYFNNGCIQPDSIKNDKLSVVDNEKDIKTEKTTDDEEKLVEEEKQATEFETTTVEQSTEETTTSEATTVSEKTDIDTEKENEITNEEKEKAVKDFDNRLYGAKQLSRSENGTISIDEEALEKALEAAEKQYSKEDKTEVSDSKEATDFKEVDVKEKETLKSLEKSLEKSIEKAEAIEKEIVSEKKEKKIKSPVFQIDDSTESAEETTTAAVEIEAEKKEIELPPVNLLKTNPLKAASTKHLQIQKLVNASPEQEEELPRVIVEIKYY</sequence>
<feature type="region of interest" description="Disordered" evidence="2">
    <location>
        <begin position="233"/>
        <end position="295"/>
    </location>
</feature>
<dbReference type="SMART" id="SM00473">
    <property type="entry name" value="PAN_AP"/>
    <property type="match status" value="2"/>
</dbReference>
<dbReference type="Proteomes" id="UP000887577">
    <property type="component" value="Unplaced"/>
</dbReference>
<keyword evidence="3" id="KW-0732">Signal</keyword>
<name>A0A914Y5L4_9BILA</name>
<dbReference type="SUPFAM" id="SSF57414">
    <property type="entry name" value="Hairpin loop containing domain-like"/>
    <property type="match status" value="2"/>
</dbReference>
<evidence type="ECO:0000256" key="3">
    <source>
        <dbReference type="SAM" id="SignalP"/>
    </source>
</evidence>
<reference evidence="6" key="1">
    <citation type="submission" date="2022-11" db="UniProtKB">
        <authorList>
            <consortium name="WormBaseParasite"/>
        </authorList>
    </citation>
    <scope>IDENTIFICATION</scope>
</reference>
<dbReference type="PANTHER" id="PTHR47327:SF4">
    <property type="entry name" value="APPLE DOMAIN-CONTAINING PROTEIN-RELATED"/>
    <property type="match status" value="1"/>
</dbReference>
<protein>
    <submittedName>
        <fullName evidence="6">Apple domain-containing protein</fullName>
    </submittedName>
</protein>
<dbReference type="Pfam" id="PF00024">
    <property type="entry name" value="PAN_1"/>
    <property type="match status" value="2"/>
</dbReference>
<dbReference type="InterPro" id="IPR003609">
    <property type="entry name" value="Pan_app"/>
</dbReference>
<dbReference type="GO" id="GO:0009653">
    <property type="term" value="P:anatomical structure morphogenesis"/>
    <property type="evidence" value="ECO:0007669"/>
    <property type="project" value="TreeGrafter"/>
</dbReference>
<evidence type="ECO:0000313" key="6">
    <source>
        <dbReference type="WBParaSite" id="PSU_v2.g14728.t1"/>
    </source>
</evidence>
<dbReference type="AlphaFoldDB" id="A0A914Y5L4"/>
<feature type="coiled-coil region" evidence="1">
    <location>
        <begin position="322"/>
        <end position="391"/>
    </location>
</feature>
<dbReference type="Gene3D" id="3.50.4.10">
    <property type="entry name" value="Hepatocyte Growth Factor"/>
    <property type="match status" value="2"/>
</dbReference>
<keyword evidence="5" id="KW-1185">Reference proteome</keyword>
<evidence type="ECO:0000256" key="1">
    <source>
        <dbReference type="SAM" id="Coils"/>
    </source>
</evidence>
<feature type="domain" description="Apple" evidence="4">
    <location>
        <begin position="130"/>
        <end position="212"/>
    </location>
</feature>
<accession>A0A914Y5L4</accession>
<organism evidence="5 6">
    <name type="scientific">Panagrolaimus superbus</name>
    <dbReference type="NCBI Taxonomy" id="310955"/>
    <lineage>
        <taxon>Eukaryota</taxon>
        <taxon>Metazoa</taxon>
        <taxon>Ecdysozoa</taxon>
        <taxon>Nematoda</taxon>
        <taxon>Chromadorea</taxon>
        <taxon>Rhabditida</taxon>
        <taxon>Tylenchina</taxon>
        <taxon>Panagrolaimomorpha</taxon>
        <taxon>Panagrolaimoidea</taxon>
        <taxon>Panagrolaimidae</taxon>
        <taxon>Panagrolaimus</taxon>
    </lineage>
</organism>
<feature type="chain" id="PRO_5036998748" evidence="3">
    <location>
        <begin position="18"/>
        <end position="472"/>
    </location>
</feature>
<feature type="compositionally biased region" description="Basic and acidic residues" evidence="2">
    <location>
        <begin position="276"/>
        <end position="295"/>
    </location>
</feature>
<dbReference type="CDD" id="cd01099">
    <property type="entry name" value="PAN_AP_HGF"/>
    <property type="match status" value="1"/>
</dbReference>
<evidence type="ECO:0000313" key="5">
    <source>
        <dbReference type="Proteomes" id="UP000887577"/>
    </source>
</evidence>
<keyword evidence="1" id="KW-0175">Coiled coil</keyword>
<feature type="signal peptide" evidence="3">
    <location>
        <begin position="1"/>
        <end position="17"/>
    </location>
</feature>
<evidence type="ECO:0000256" key="2">
    <source>
        <dbReference type="SAM" id="MobiDB-lite"/>
    </source>
</evidence>
<evidence type="ECO:0000259" key="4">
    <source>
        <dbReference type="PROSITE" id="PS50948"/>
    </source>
</evidence>